<reference evidence="9 10" key="1">
    <citation type="submission" date="2017-02" db="EMBL/GenBank/DDBJ databases">
        <authorList>
            <person name="Peterson S.W."/>
        </authorList>
    </citation>
    <scope>NUCLEOTIDE SEQUENCE [LARGE SCALE GENOMIC DNA]</scope>
    <source>
        <strain evidence="9 10">M1</strain>
    </source>
</reference>
<evidence type="ECO:0000256" key="4">
    <source>
        <dbReference type="ARBA" id="ARBA00022823"/>
    </source>
</evidence>
<dbReference type="InterPro" id="IPR023213">
    <property type="entry name" value="CAT-like_dom_sf"/>
</dbReference>
<dbReference type="GO" id="GO:0005737">
    <property type="term" value="C:cytoplasm"/>
    <property type="evidence" value="ECO:0007669"/>
    <property type="project" value="TreeGrafter"/>
</dbReference>
<dbReference type="Pfam" id="PF02817">
    <property type="entry name" value="E3_binding"/>
    <property type="match status" value="2"/>
</dbReference>
<evidence type="ECO:0000313" key="10">
    <source>
        <dbReference type="Proteomes" id="UP000190285"/>
    </source>
</evidence>
<accession>A0A1T5MEL8</accession>
<dbReference type="PROSITE" id="PS51826">
    <property type="entry name" value="PSBD"/>
    <property type="match status" value="2"/>
</dbReference>
<dbReference type="InterPro" id="IPR001078">
    <property type="entry name" value="2-oxoacid_DH_actylTfrase"/>
</dbReference>
<evidence type="ECO:0000256" key="1">
    <source>
        <dbReference type="ARBA" id="ARBA00001938"/>
    </source>
</evidence>
<dbReference type="PANTHER" id="PTHR43178">
    <property type="entry name" value="DIHYDROLIPOAMIDE ACETYLTRANSFERASE COMPONENT OF PYRUVATE DEHYDROGENASE COMPLEX"/>
    <property type="match status" value="1"/>
</dbReference>
<dbReference type="PROSITE" id="PS50968">
    <property type="entry name" value="BIOTINYL_LIPOYL"/>
    <property type="match status" value="1"/>
</dbReference>
<evidence type="ECO:0000256" key="2">
    <source>
        <dbReference type="ARBA" id="ARBA00007317"/>
    </source>
</evidence>
<feature type="domain" description="Peripheral subunit-binding (PSBD)" evidence="8">
    <location>
        <begin position="127"/>
        <end position="164"/>
    </location>
</feature>
<proteinExistence type="inferred from homology"/>
<evidence type="ECO:0000256" key="5">
    <source>
        <dbReference type="ARBA" id="ARBA00023315"/>
    </source>
</evidence>
<dbReference type="OrthoDB" id="9805770at2"/>
<dbReference type="GO" id="GO:0031405">
    <property type="term" value="F:lipoic acid binding"/>
    <property type="evidence" value="ECO:0007669"/>
    <property type="project" value="TreeGrafter"/>
</dbReference>
<name>A0A1T5MEL8_9FIRM</name>
<keyword evidence="5 6" id="KW-0012">Acyltransferase</keyword>
<keyword evidence="4 6" id="KW-0450">Lipoyl</keyword>
<dbReference type="InterPro" id="IPR000089">
    <property type="entry name" value="Biotin_lipoyl"/>
</dbReference>
<comment type="cofactor">
    <cofactor evidence="1 6">
        <name>(R)-lipoate</name>
        <dbReference type="ChEBI" id="CHEBI:83088"/>
    </cofactor>
</comment>
<dbReference type="Gene3D" id="3.30.559.10">
    <property type="entry name" value="Chloramphenicol acetyltransferase-like domain"/>
    <property type="match status" value="1"/>
</dbReference>
<dbReference type="Proteomes" id="UP000190285">
    <property type="component" value="Unassembled WGS sequence"/>
</dbReference>
<dbReference type="SUPFAM" id="SSF52777">
    <property type="entry name" value="CoA-dependent acyltransferases"/>
    <property type="match status" value="1"/>
</dbReference>
<dbReference type="STRING" id="36842.SAMN02194393_04565"/>
<dbReference type="RefSeq" id="WP_079494961.1">
    <property type="nucleotide sequence ID" value="NZ_FUZT01000014.1"/>
</dbReference>
<keyword evidence="10" id="KW-1185">Reference proteome</keyword>
<dbReference type="Gene3D" id="2.40.50.100">
    <property type="match status" value="1"/>
</dbReference>
<keyword evidence="9" id="KW-0670">Pyruvate</keyword>
<sequence>MAEKVIMPKQGLQMTEGTIMKWFISEGESIKEGEPLFEMETDKLTITIDSLYTGTLLKIIKDVGEVVPITETIAIIGEENEDISSLLSDDNSQCDVFEEKTNIEKDLAKKKETKKTDIVNICGDRIFITPRARKLAQESKLSIEEIKGTGPNGRIVEKDVKNFLENAPKVTPIAKKMLKEYNISANQVNGSGVNGKILKSDIERSLSASNENIKYNQRSERVIPLTGMRKTIADRMCQSLREMAQTNHKIKVDATEIIRLRDTFKSKGIKLSYNDILTKLVSKALMEYPEMNSSLTDEGLVLKDYVNMGLAVAVDKGLIVPVIKDTDLLSLEDIGKASLELIDKTKTGQLTTEDYSGGTFTISSLGMFDLDEFTAIINPPEAGILAVGKIDYIPVVENRTDIVIKPMMALTLSYDHRIVDGADAAKFLRRVKELVQNPYLAL</sequence>
<dbReference type="InterPro" id="IPR004167">
    <property type="entry name" value="PSBD"/>
</dbReference>
<dbReference type="PANTHER" id="PTHR43178:SF5">
    <property type="entry name" value="LIPOAMIDE ACYLTRANSFERASE COMPONENT OF BRANCHED-CHAIN ALPHA-KETO ACID DEHYDROGENASE COMPLEX, MITOCHONDRIAL"/>
    <property type="match status" value="1"/>
</dbReference>
<dbReference type="GO" id="GO:0016407">
    <property type="term" value="F:acetyltransferase activity"/>
    <property type="evidence" value="ECO:0007669"/>
    <property type="project" value="TreeGrafter"/>
</dbReference>
<comment type="similarity">
    <text evidence="2 6">Belongs to the 2-oxoacid dehydrogenase family.</text>
</comment>
<feature type="domain" description="Peripheral subunit-binding (PSBD)" evidence="8">
    <location>
        <begin position="169"/>
        <end position="206"/>
    </location>
</feature>
<evidence type="ECO:0000256" key="6">
    <source>
        <dbReference type="RuleBase" id="RU003423"/>
    </source>
</evidence>
<dbReference type="SUPFAM" id="SSF47005">
    <property type="entry name" value="Peripheral subunit-binding domain of 2-oxo acid dehydrogenase complex"/>
    <property type="match status" value="2"/>
</dbReference>
<evidence type="ECO:0000256" key="3">
    <source>
        <dbReference type="ARBA" id="ARBA00022679"/>
    </source>
</evidence>
<feature type="domain" description="Lipoyl-binding" evidence="7">
    <location>
        <begin position="2"/>
        <end position="77"/>
    </location>
</feature>
<evidence type="ECO:0000259" key="8">
    <source>
        <dbReference type="PROSITE" id="PS51826"/>
    </source>
</evidence>
<gene>
    <name evidence="9" type="ORF">SAMN02194393_04565</name>
</gene>
<dbReference type="SUPFAM" id="SSF51230">
    <property type="entry name" value="Single hybrid motif"/>
    <property type="match status" value="1"/>
</dbReference>
<dbReference type="InterPro" id="IPR036625">
    <property type="entry name" value="E3-bd_dom_sf"/>
</dbReference>
<dbReference type="Pfam" id="PF00364">
    <property type="entry name" value="Biotin_lipoyl"/>
    <property type="match status" value="1"/>
</dbReference>
<dbReference type="EMBL" id="FUZT01000014">
    <property type="protein sequence ID" value="SKC86523.1"/>
    <property type="molecule type" value="Genomic_DNA"/>
</dbReference>
<dbReference type="Gene3D" id="4.10.320.10">
    <property type="entry name" value="E3-binding domain"/>
    <property type="match status" value="2"/>
</dbReference>
<dbReference type="InterPro" id="IPR050743">
    <property type="entry name" value="2-oxoacid_DH_E2_comp"/>
</dbReference>
<dbReference type="InterPro" id="IPR011053">
    <property type="entry name" value="Single_hybrid_motif"/>
</dbReference>
<evidence type="ECO:0000313" key="9">
    <source>
        <dbReference type="EMBL" id="SKC86523.1"/>
    </source>
</evidence>
<evidence type="ECO:0000259" key="7">
    <source>
        <dbReference type="PROSITE" id="PS50968"/>
    </source>
</evidence>
<dbReference type="AlphaFoldDB" id="A0A1T5MEL8"/>
<dbReference type="EC" id="2.3.1.-" evidence="6"/>
<keyword evidence="3 6" id="KW-0808">Transferase</keyword>
<organism evidence="9 10">
    <name type="scientific">Maledivibacter halophilus</name>
    <dbReference type="NCBI Taxonomy" id="36842"/>
    <lineage>
        <taxon>Bacteria</taxon>
        <taxon>Bacillati</taxon>
        <taxon>Bacillota</taxon>
        <taxon>Clostridia</taxon>
        <taxon>Peptostreptococcales</taxon>
        <taxon>Caminicellaceae</taxon>
        <taxon>Maledivibacter</taxon>
    </lineage>
</organism>
<dbReference type="CDD" id="cd06849">
    <property type="entry name" value="lipoyl_domain"/>
    <property type="match status" value="1"/>
</dbReference>
<dbReference type="Pfam" id="PF00198">
    <property type="entry name" value="2-oxoacid_dh"/>
    <property type="match status" value="1"/>
</dbReference>
<protein>
    <recommendedName>
        <fullName evidence="6">Dihydrolipoamide acetyltransferase component of pyruvate dehydrogenase complex</fullName>
        <ecNumber evidence="6">2.3.1.-</ecNumber>
    </recommendedName>
</protein>